<dbReference type="OrthoDB" id="9784774at2"/>
<name>A0A0H5SLT3_HERHM</name>
<gene>
    <name evidence="5" type="ORF">HHT355_2568</name>
</gene>
<evidence type="ECO:0000256" key="2">
    <source>
        <dbReference type="PIRSR" id="PIRSR601310-3"/>
    </source>
</evidence>
<dbReference type="GO" id="GO:0003824">
    <property type="term" value="F:catalytic activity"/>
    <property type="evidence" value="ECO:0007669"/>
    <property type="project" value="InterPro"/>
</dbReference>
<accession>A0A0H5SLT3</accession>
<dbReference type="InterPro" id="IPR001310">
    <property type="entry name" value="Histidine_triad_HIT"/>
</dbReference>
<dbReference type="PANTHER" id="PTHR46648:SF1">
    <property type="entry name" value="ADENOSINE 5'-MONOPHOSPHORAMIDASE HNT1"/>
    <property type="match status" value="1"/>
</dbReference>
<evidence type="ECO:0000259" key="4">
    <source>
        <dbReference type="PROSITE" id="PS51084"/>
    </source>
</evidence>
<evidence type="ECO:0000313" key="6">
    <source>
        <dbReference type="Proteomes" id="UP000236497"/>
    </source>
</evidence>
<dbReference type="PROSITE" id="PS51084">
    <property type="entry name" value="HIT_2"/>
    <property type="match status" value="1"/>
</dbReference>
<dbReference type="Gene3D" id="3.30.428.10">
    <property type="entry name" value="HIT-like"/>
    <property type="match status" value="1"/>
</dbReference>
<protein>
    <recommendedName>
        <fullName evidence="4">HIT domain-containing protein</fullName>
    </recommendedName>
</protein>
<dbReference type="Pfam" id="PF01230">
    <property type="entry name" value="HIT"/>
    <property type="match status" value="1"/>
</dbReference>
<dbReference type="PANTHER" id="PTHR46648">
    <property type="entry name" value="HIT FAMILY PROTEIN 1"/>
    <property type="match status" value="1"/>
</dbReference>
<reference evidence="5 6" key="1">
    <citation type="submission" date="2015-06" db="EMBL/GenBank/DDBJ databases">
        <authorList>
            <person name="Wibberg Daniel"/>
        </authorList>
    </citation>
    <scope>NUCLEOTIDE SEQUENCE [LARGE SCALE GENOMIC DNA]</scope>
    <source>
        <strain evidence="5 6">T3/55T</strain>
    </source>
</reference>
<dbReference type="GO" id="GO:0009117">
    <property type="term" value="P:nucleotide metabolic process"/>
    <property type="evidence" value="ECO:0007669"/>
    <property type="project" value="TreeGrafter"/>
</dbReference>
<feature type="active site" description="Tele-AMP-histidine intermediate" evidence="1">
    <location>
        <position position="99"/>
    </location>
</feature>
<keyword evidence="6" id="KW-1185">Reference proteome</keyword>
<organism evidence="5 6">
    <name type="scientific">Herbinix hemicellulosilytica</name>
    <dbReference type="NCBI Taxonomy" id="1564487"/>
    <lineage>
        <taxon>Bacteria</taxon>
        <taxon>Bacillati</taxon>
        <taxon>Bacillota</taxon>
        <taxon>Clostridia</taxon>
        <taxon>Lachnospirales</taxon>
        <taxon>Lachnospiraceae</taxon>
        <taxon>Herbinix</taxon>
    </lineage>
</organism>
<dbReference type="EMBL" id="CVTD020000028">
    <property type="protein sequence ID" value="CRZ35751.1"/>
    <property type="molecule type" value="Genomic_DNA"/>
</dbReference>
<proteinExistence type="predicted"/>
<dbReference type="InterPro" id="IPR011146">
    <property type="entry name" value="HIT-like"/>
</dbReference>
<dbReference type="SUPFAM" id="SSF54197">
    <property type="entry name" value="HIT-like"/>
    <property type="match status" value="1"/>
</dbReference>
<feature type="domain" description="HIT" evidence="4">
    <location>
        <begin position="5"/>
        <end position="112"/>
    </location>
</feature>
<dbReference type="PROSITE" id="PS00892">
    <property type="entry name" value="HIT_1"/>
    <property type="match status" value="1"/>
</dbReference>
<evidence type="ECO:0000256" key="1">
    <source>
        <dbReference type="PIRSR" id="PIRSR601310-1"/>
    </source>
</evidence>
<dbReference type="InterPro" id="IPR019808">
    <property type="entry name" value="Histidine_triad_CS"/>
</dbReference>
<dbReference type="AlphaFoldDB" id="A0A0H5SLT3"/>
<evidence type="ECO:0000256" key="3">
    <source>
        <dbReference type="PROSITE-ProRule" id="PRU00464"/>
    </source>
</evidence>
<feature type="short sequence motif" description="Histidine triad motif" evidence="2 3">
    <location>
        <begin position="97"/>
        <end position="101"/>
    </location>
</feature>
<dbReference type="PRINTS" id="PR00332">
    <property type="entry name" value="HISTRIAD"/>
</dbReference>
<dbReference type="RefSeq" id="WP_103203824.1">
    <property type="nucleotide sequence ID" value="NZ_CVTD020000028.1"/>
</dbReference>
<sequence>MENCIFCRITAGEIPSNVIYEDDDFKVILDIAPAAKGHAIILPKKHFADIFELDEDTAKKVLVVAKKVAAALKKELNCDGLNLLQNNGQAAGQSVFHIHFHLIPRYHGDNVKVPWTAGKYEDGEAKELAEKIAKHII</sequence>
<dbReference type="Proteomes" id="UP000236497">
    <property type="component" value="Unassembled WGS sequence"/>
</dbReference>
<evidence type="ECO:0000313" key="5">
    <source>
        <dbReference type="EMBL" id="CRZ35751.1"/>
    </source>
</evidence>
<dbReference type="InterPro" id="IPR036265">
    <property type="entry name" value="HIT-like_sf"/>
</dbReference>